<accession>A0AA41WPD3</accession>
<name>A0AA41WPD3_9GAMM</name>
<dbReference type="EMBL" id="JAMYBS010000020">
    <property type="protein sequence ID" value="MCO7546150.1"/>
    <property type="molecule type" value="Genomic_DNA"/>
</dbReference>
<proteinExistence type="predicted"/>
<comment type="caution">
    <text evidence="2">The sequence shown here is derived from an EMBL/GenBank/DDBJ whole genome shotgun (WGS) entry which is preliminary data.</text>
</comment>
<evidence type="ECO:0000256" key="1">
    <source>
        <dbReference type="SAM" id="MobiDB-lite"/>
    </source>
</evidence>
<reference evidence="2" key="1">
    <citation type="submission" date="2022-06" db="EMBL/GenBank/DDBJ databases">
        <title>Detection of beta-lactamases in bacteria of animal origin.</title>
        <authorList>
            <person name="Mlynarcik P."/>
            <person name="Zdarska V."/>
            <person name="Chudobova H."/>
            <person name="Prochazkova P."/>
            <person name="Hricova K."/>
            <person name="Mezerova K."/>
            <person name="Bardon J."/>
            <person name="Dolejska M."/>
            <person name="Sukkar I."/>
            <person name="Kolar M."/>
        </authorList>
    </citation>
    <scope>NUCLEOTIDE SEQUENCE</scope>
    <source>
        <strain evidence="2">S 300-3</strain>
    </source>
</reference>
<feature type="region of interest" description="Disordered" evidence="1">
    <location>
        <begin position="220"/>
        <end position="240"/>
    </location>
</feature>
<feature type="compositionally biased region" description="Basic and acidic residues" evidence="1">
    <location>
        <begin position="225"/>
        <end position="240"/>
    </location>
</feature>
<protein>
    <submittedName>
        <fullName evidence="2">Uncharacterized protein</fullName>
    </submittedName>
</protein>
<organism evidence="2 3">
    <name type="scientific">Stutzerimonas nitrititolerans</name>
    <dbReference type="NCBI Taxonomy" id="2482751"/>
    <lineage>
        <taxon>Bacteria</taxon>
        <taxon>Pseudomonadati</taxon>
        <taxon>Pseudomonadota</taxon>
        <taxon>Gammaproteobacteria</taxon>
        <taxon>Pseudomonadales</taxon>
        <taxon>Pseudomonadaceae</taxon>
        <taxon>Stutzerimonas</taxon>
    </lineage>
</organism>
<dbReference type="Proteomes" id="UP001165292">
    <property type="component" value="Unassembled WGS sequence"/>
</dbReference>
<gene>
    <name evidence="2" type="ORF">NJF43_15435</name>
</gene>
<evidence type="ECO:0000313" key="2">
    <source>
        <dbReference type="EMBL" id="MCO7546150.1"/>
    </source>
</evidence>
<dbReference type="RefSeq" id="WP_253163944.1">
    <property type="nucleotide sequence ID" value="NZ_JAMYBS010000020.1"/>
</dbReference>
<sequence>MTTLSFAEQAQLAAAIVATAETLGQTMSAAAAELMASDLSEYPAPDIIAALTACRRELTGKLTLAAILQRVQAADGRPDPNEAWALALAASDEFDSVVLTDEIQLALGAARPILDAGDKVGARMSFLSAYQRQVDTARREGKPVNWALSPGFDQQRRVMAVEEAGRLGRLPAPVVEEYRARLTHEPITQDGAAIAGLITGKSAMPSPEVRERLQEIKQSVLATQAEREQRRSDGIAKRREAFEHNRKLQLEALEQLKERRA</sequence>
<evidence type="ECO:0000313" key="3">
    <source>
        <dbReference type="Proteomes" id="UP001165292"/>
    </source>
</evidence>
<dbReference type="AlphaFoldDB" id="A0AA41WPD3"/>